<comment type="caution">
    <text evidence="1">The sequence shown here is derived from an EMBL/GenBank/DDBJ whole genome shotgun (WGS) entry which is preliminary data.</text>
</comment>
<proteinExistence type="predicted"/>
<evidence type="ECO:0000313" key="1">
    <source>
        <dbReference type="EMBL" id="GAA0717448.1"/>
    </source>
</evidence>
<dbReference type="Proteomes" id="UP001500339">
    <property type="component" value="Unassembled WGS sequence"/>
</dbReference>
<evidence type="ECO:0000313" key="2">
    <source>
        <dbReference type="Proteomes" id="UP001500339"/>
    </source>
</evidence>
<sequence>MIQVLCGQRGAGKTKALIEMANKRVDGNKGHIVFVDDDKRIMFELHRDIRFVSTSDYNLRNHHSFYGFLCGILSSNYDIDTIFVDGLANIINLDIEDAAYLFYELEVLEKEYGVDFIISVNEEEMVECMRKYVKDLVAV</sequence>
<organism evidence="1 2">
    <name type="scientific">Clostridium malenominatum</name>
    <dbReference type="NCBI Taxonomy" id="1539"/>
    <lineage>
        <taxon>Bacteria</taxon>
        <taxon>Bacillati</taxon>
        <taxon>Bacillota</taxon>
        <taxon>Clostridia</taxon>
        <taxon>Eubacteriales</taxon>
        <taxon>Clostridiaceae</taxon>
        <taxon>Clostridium</taxon>
    </lineage>
</organism>
<keyword evidence="2" id="KW-1185">Reference proteome</keyword>
<reference evidence="2" key="1">
    <citation type="journal article" date="2019" name="Int. J. Syst. Evol. Microbiol.">
        <title>The Global Catalogue of Microorganisms (GCM) 10K type strain sequencing project: providing services to taxonomists for standard genome sequencing and annotation.</title>
        <authorList>
            <consortium name="The Broad Institute Genomics Platform"/>
            <consortium name="The Broad Institute Genome Sequencing Center for Infectious Disease"/>
            <person name="Wu L."/>
            <person name="Ma J."/>
        </authorList>
    </citation>
    <scope>NUCLEOTIDE SEQUENCE [LARGE SCALE GENOMIC DNA]</scope>
    <source>
        <strain evidence="2">JCM 1405</strain>
    </source>
</reference>
<accession>A0ABP3TX61</accession>
<name>A0ABP3TX61_9CLOT</name>
<dbReference type="EMBL" id="BAAACF010000001">
    <property type="protein sequence ID" value="GAA0717448.1"/>
    <property type="molecule type" value="Genomic_DNA"/>
</dbReference>
<dbReference type="RefSeq" id="WP_343765746.1">
    <property type="nucleotide sequence ID" value="NZ_BAAACF010000001.1"/>
</dbReference>
<gene>
    <name evidence="1" type="ORF">GCM10008905_03120</name>
</gene>
<evidence type="ECO:0008006" key="3">
    <source>
        <dbReference type="Google" id="ProtNLM"/>
    </source>
</evidence>
<protein>
    <recommendedName>
        <fullName evidence="3">Twitching motility protein PilT</fullName>
    </recommendedName>
</protein>